<dbReference type="GeneID" id="87830704"/>
<protein>
    <submittedName>
        <fullName evidence="1">Uncharacterized protein</fullName>
    </submittedName>
</protein>
<proteinExistence type="predicted"/>
<sequence>MAPGRSLFKVLGIGAGRPWRSASTITARKPKPADPGRRSLCDLPDEIIMLIIQHVQDISPGTVVVLASASSLVYTKARYVQHRHVAISLKLSKAKNEIAFLKYLSSNGLLPAIRSLRFVELADTEQKGYQFPTPLYGLIDQMTGLLDIHLDAFCYPVPASLLENLKGRTRVRLHFSVTTFNEQTAAIVAREFTNLTGSPNLYSLRADIQYIPAKQCIQTTRPLKQLLLSCLNLRKLSLDIYRQREGCLRYEPCVEYCGLGLVGDEQLPPFEELVLLEYPWGRDGSSGFPWGVKGYPGKKDEVEQDYWASHCDWSHLRRLVEPKGSLAHRIAQQLTALHEVDLCSTHEFPTIYKHDERAMIHFLETIPSMLDSITVPNFASLSTTPIIRHGSRLRSLELVCPVPYCPGPPESRWTEGIAGIQALTELRDGLPRLEHLSIHLAADGNDWSYPTLDIVAGFPRLRSVKFNTALAVPRSDVDAPAPPHVTAASAESLLRYMRERSTTEPPSLQRLHLVSDNGWSDQGGVSPARANATGIVCQVSHDDRDWTVTCTKLGEALNEKLRRVVRAGEAPSPADMARIDFKVALEGPISSSVYWDMQKSDPGPHGALFG</sequence>
<name>A0AAN6YYY1_9PEZI</name>
<dbReference type="Proteomes" id="UP001302602">
    <property type="component" value="Unassembled WGS sequence"/>
</dbReference>
<evidence type="ECO:0000313" key="2">
    <source>
        <dbReference type="Proteomes" id="UP001302602"/>
    </source>
</evidence>
<comment type="caution">
    <text evidence="1">The sequence shown here is derived from an EMBL/GenBank/DDBJ whole genome shotgun (WGS) entry which is preliminary data.</text>
</comment>
<dbReference type="EMBL" id="MU853251">
    <property type="protein sequence ID" value="KAK4119286.1"/>
    <property type="molecule type" value="Genomic_DNA"/>
</dbReference>
<evidence type="ECO:0000313" key="1">
    <source>
        <dbReference type="EMBL" id="KAK4119286.1"/>
    </source>
</evidence>
<reference evidence="1" key="1">
    <citation type="journal article" date="2023" name="Mol. Phylogenet. Evol.">
        <title>Genome-scale phylogeny and comparative genomics of the fungal order Sordariales.</title>
        <authorList>
            <person name="Hensen N."/>
            <person name="Bonometti L."/>
            <person name="Westerberg I."/>
            <person name="Brannstrom I.O."/>
            <person name="Guillou S."/>
            <person name="Cros-Aarteil S."/>
            <person name="Calhoun S."/>
            <person name="Haridas S."/>
            <person name="Kuo A."/>
            <person name="Mondo S."/>
            <person name="Pangilinan J."/>
            <person name="Riley R."/>
            <person name="LaButti K."/>
            <person name="Andreopoulos B."/>
            <person name="Lipzen A."/>
            <person name="Chen C."/>
            <person name="Yan M."/>
            <person name="Daum C."/>
            <person name="Ng V."/>
            <person name="Clum A."/>
            <person name="Steindorff A."/>
            <person name="Ohm R.A."/>
            <person name="Martin F."/>
            <person name="Silar P."/>
            <person name="Natvig D.O."/>
            <person name="Lalanne C."/>
            <person name="Gautier V."/>
            <person name="Ament-Velasquez S.L."/>
            <person name="Kruys A."/>
            <person name="Hutchinson M.I."/>
            <person name="Powell A.J."/>
            <person name="Barry K."/>
            <person name="Miller A.N."/>
            <person name="Grigoriev I.V."/>
            <person name="Debuchy R."/>
            <person name="Gladieux P."/>
            <person name="Hiltunen Thoren M."/>
            <person name="Johannesson H."/>
        </authorList>
    </citation>
    <scope>NUCLEOTIDE SEQUENCE</scope>
    <source>
        <strain evidence="1">CBS 731.68</strain>
    </source>
</reference>
<accession>A0AAN6YYY1</accession>
<dbReference type="AlphaFoldDB" id="A0AAN6YYY1"/>
<reference evidence="1" key="2">
    <citation type="submission" date="2023-05" db="EMBL/GenBank/DDBJ databases">
        <authorList>
            <consortium name="Lawrence Berkeley National Laboratory"/>
            <person name="Steindorff A."/>
            <person name="Hensen N."/>
            <person name="Bonometti L."/>
            <person name="Westerberg I."/>
            <person name="Brannstrom I.O."/>
            <person name="Guillou S."/>
            <person name="Cros-Aarteil S."/>
            <person name="Calhoun S."/>
            <person name="Haridas S."/>
            <person name="Kuo A."/>
            <person name="Mondo S."/>
            <person name="Pangilinan J."/>
            <person name="Riley R."/>
            <person name="Labutti K."/>
            <person name="Andreopoulos B."/>
            <person name="Lipzen A."/>
            <person name="Chen C."/>
            <person name="Yanf M."/>
            <person name="Daum C."/>
            <person name="Ng V."/>
            <person name="Clum A."/>
            <person name="Ohm R."/>
            <person name="Martin F."/>
            <person name="Silar P."/>
            <person name="Natvig D."/>
            <person name="Lalanne C."/>
            <person name="Gautier V."/>
            <person name="Ament-Velasquez S.L."/>
            <person name="Kruys A."/>
            <person name="Hutchinson M.I."/>
            <person name="Powell A.J."/>
            <person name="Barry K."/>
            <person name="Miller A.N."/>
            <person name="Grigoriev I.V."/>
            <person name="Debuchy R."/>
            <person name="Gladieux P."/>
            <person name="Thoren M.H."/>
            <person name="Johannesson H."/>
        </authorList>
    </citation>
    <scope>NUCLEOTIDE SEQUENCE</scope>
    <source>
        <strain evidence="1">CBS 731.68</strain>
    </source>
</reference>
<dbReference type="RefSeq" id="XP_062643059.1">
    <property type="nucleotide sequence ID" value="XM_062793935.1"/>
</dbReference>
<keyword evidence="2" id="KW-1185">Reference proteome</keyword>
<gene>
    <name evidence="1" type="ORF">N657DRAFT_650404</name>
</gene>
<organism evidence="1 2">
    <name type="scientific">Parathielavia appendiculata</name>
    <dbReference type="NCBI Taxonomy" id="2587402"/>
    <lineage>
        <taxon>Eukaryota</taxon>
        <taxon>Fungi</taxon>
        <taxon>Dikarya</taxon>
        <taxon>Ascomycota</taxon>
        <taxon>Pezizomycotina</taxon>
        <taxon>Sordariomycetes</taxon>
        <taxon>Sordariomycetidae</taxon>
        <taxon>Sordariales</taxon>
        <taxon>Chaetomiaceae</taxon>
        <taxon>Parathielavia</taxon>
    </lineage>
</organism>